<dbReference type="EMBL" id="CCND01000008">
    <property type="protein sequence ID" value="CDX53167.1"/>
    <property type="molecule type" value="Genomic_DNA"/>
</dbReference>
<proteinExistence type="predicted"/>
<accession>A0A0K2VTT3</accession>
<protein>
    <submittedName>
        <fullName evidence="1">Uncharacterized protein</fullName>
    </submittedName>
</protein>
<sequence>MIHRNAGQGGNRLGPNAIKLQSVEQGKTASLALKLGKLVANVGQRWVGQASTTQSTAARAFAG</sequence>
<gene>
    <name evidence="1" type="ORF">MPL1032_160216</name>
</gene>
<evidence type="ECO:0000313" key="1">
    <source>
        <dbReference type="EMBL" id="CDX53167.1"/>
    </source>
</evidence>
<name>A0A0K2VTT3_MESPL</name>
<reference evidence="2" key="1">
    <citation type="submission" date="2014-08" db="EMBL/GenBank/DDBJ databases">
        <authorList>
            <person name="Edwards T."/>
        </authorList>
    </citation>
    <scope>NUCLEOTIDE SEQUENCE [LARGE SCALE GENOMIC DNA]</scope>
</reference>
<evidence type="ECO:0000313" key="2">
    <source>
        <dbReference type="Proteomes" id="UP000182888"/>
    </source>
</evidence>
<organism evidence="1 2">
    <name type="scientific">Mesorhizobium plurifarium</name>
    <dbReference type="NCBI Taxonomy" id="69974"/>
    <lineage>
        <taxon>Bacteria</taxon>
        <taxon>Pseudomonadati</taxon>
        <taxon>Pseudomonadota</taxon>
        <taxon>Alphaproteobacteria</taxon>
        <taxon>Hyphomicrobiales</taxon>
        <taxon>Phyllobacteriaceae</taxon>
        <taxon>Mesorhizobium</taxon>
    </lineage>
</organism>
<dbReference type="Proteomes" id="UP000182888">
    <property type="component" value="Unassembled WGS sequence"/>
</dbReference>
<dbReference type="AlphaFoldDB" id="A0A0K2VTT3"/>